<keyword evidence="2" id="KW-0812">Transmembrane</keyword>
<keyword evidence="2" id="KW-1133">Transmembrane helix</keyword>
<keyword evidence="2" id="KW-0472">Membrane</keyword>
<dbReference type="EMBL" id="RJMB01000029">
    <property type="protein sequence ID" value="RNL81813.1"/>
    <property type="molecule type" value="Genomic_DNA"/>
</dbReference>
<reference evidence="3 4" key="1">
    <citation type="submission" date="2018-11" db="EMBL/GenBank/DDBJ databases">
        <title>The genome draft of YIM 96095.</title>
        <authorList>
            <person name="Tang S.-K."/>
            <person name="Chunyu W.-X."/>
            <person name="Feng Y.-Z."/>
        </authorList>
    </citation>
    <scope>NUCLEOTIDE SEQUENCE [LARGE SCALE GENOMIC DNA]</scope>
    <source>
        <strain evidence="3 4">YIM 96095</strain>
    </source>
</reference>
<feature type="compositionally biased region" description="Low complexity" evidence="1">
    <location>
        <begin position="195"/>
        <end position="210"/>
    </location>
</feature>
<comment type="caution">
    <text evidence="3">The sequence shown here is derived from an EMBL/GenBank/DDBJ whole genome shotgun (WGS) entry which is preliminary data.</text>
</comment>
<accession>A0A3N0E219</accession>
<sequence>MSEPLRDNDPRQLGAYRLSERLNARPEGVVYLAHDSAGAPVSVAMLSEGAAADPAARDRFTAAVTEGDGVEGPPRVLAANTSNPAACWVAAPHGGAGAGAYLDPVGVGSSGASGTTPGYAPYWAGAQAPASARWSWQGGRGRGATAAETSSNRGIVIGLVGLLLLIVALLVALYMWLAEVPPQAMPERPQPSPQESPQGVQGEEASPEESSGGRGGGEETVQPSPVESPTGDVPSVPLDGEDGAGEGLTENPEQIP</sequence>
<evidence type="ECO:0008006" key="5">
    <source>
        <dbReference type="Google" id="ProtNLM"/>
    </source>
</evidence>
<dbReference type="RefSeq" id="WP_123203191.1">
    <property type="nucleotide sequence ID" value="NZ_RJMB01000029.1"/>
</dbReference>
<evidence type="ECO:0000256" key="1">
    <source>
        <dbReference type="SAM" id="MobiDB-lite"/>
    </source>
</evidence>
<proteinExistence type="predicted"/>
<evidence type="ECO:0000313" key="3">
    <source>
        <dbReference type="EMBL" id="RNL81813.1"/>
    </source>
</evidence>
<evidence type="ECO:0000256" key="2">
    <source>
        <dbReference type="SAM" id="Phobius"/>
    </source>
</evidence>
<name>A0A3N0E219_9ACTN</name>
<protein>
    <recommendedName>
        <fullName evidence="5">Serine/threonine protein kinase</fullName>
    </recommendedName>
</protein>
<feature type="region of interest" description="Disordered" evidence="1">
    <location>
        <begin position="184"/>
        <end position="256"/>
    </location>
</feature>
<evidence type="ECO:0000313" key="4">
    <source>
        <dbReference type="Proteomes" id="UP000269198"/>
    </source>
</evidence>
<gene>
    <name evidence="3" type="ORF">EFW17_21215</name>
</gene>
<dbReference type="AlphaFoldDB" id="A0A3N0E219"/>
<keyword evidence="4" id="KW-1185">Reference proteome</keyword>
<dbReference type="OrthoDB" id="3811077at2"/>
<organism evidence="3 4">
    <name type="scientific">Halostreptopolyspora alba</name>
    <dbReference type="NCBI Taxonomy" id="2487137"/>
    <lineage>
        <taxon>Bacteria</taxon>
        <taxon>Bacillati</taxon>
        <taxon>Actinomycetota</taxon>
        <taxon>Actinomycetes</taxon>
        <taxon>Streptosporangiales</taxon>
        <taxon>Nocardiopsidaceae</taxon>
        <taxon>Halostreptopolyspora</taxon>
    </lineage>
</organism>
<feature type="transmembrane region" description="Helical" evidence="2">
    <location>
        <begin position="155"/>
        <end position="177"/>
    </location>
</feature>
<dbReference type="Proteomes" id="UP000269198">
    <property type="component" value="Unassembled WGS sequence"/>
</dbReference>